<protein>
    <submittedName>
        <fullName evidence="1">Phospholipase D-like domain-containing protein</fullName>
    </submittedName>
</protein>
<sequence>MNDDKSDSTWLPLAIAEYVDRDEQLLSQLEGLLVLSGGRSELVTPAEIANGTEVSVAATTDVFRQLSQTDAVTRESFRTSVEDSSFRINVEACRRVFETARYAARSVNAYEARQPPATEATPLVTFPADPAFEDVSPASFGMSWLMPTLTRQIKRSETSITLVAPFFERDGFAHLEDVLLSAMERGVRVRVISRYLTDTDSYNYSVLKSFAERADEQDIDRSLLRCVDYTRWSRGTASAQRRQDGATPAFTLHAKIMLFDDAAAYVGSANVTDYGFEHYLETGVLLEGPPVEGFVDLVDFLLNSEAATSVSLTD</sequence>
<accession>A0ACD5I077</accession>
<evidence type="ECO:0000313" key="1">
    <source>
        <dbReference type="EMBL" id="XRJ21343.1"/>
    </source>
</evidence>
<organism evidence="1 2">
    <name type="scientific">Haloferax sp. Atlit-48N</name>
    <dbReference type="NCBI Taxonomy" id="2077198"/>
    <lineage>
        <taxon>Archaea</taxon>
        <taxon>Methanobacteriati</taxon>
        <taxon>Methanobacteriota</taxon>
        <taxon>Stenosarchaea group</taxon>
        <taxon>Halobacteria</taxon>
        <taxon>Halobacteriales</taxon>
        <taxon>Haloferacaceae</taxon>
        <taxon>Haloferax</taxon>
    </lineage>
</organism>
<dbReference type="Proteomes" id="UP000257089">
    <property type="component" value="Plasmid p48N_1"/>
</dbReference>
<gene>
    <name evidence="1" type="ORF">DEQ67_015240</name>
</gene>
<evidence type="ECO:0000313" key="2">
    <source>
        <dbReference type="Proteomes" id="UP000257089"/>
    </source>
</evidence>
<reference evidence="1" key="1">
    <citation type="submission" date="2023-10" db="EMBL/GenBank/DDBJ databases">
        <title>A new archaeal virus that suppresses the transcription of host immunity genes.</title>
        <authorList>
            <person name="Turgeman-Grott I."/>
            <person name="Golan N."/>
            <person name="Neri U."/>
            <person name="Naki D."/>
            <person name="Altman N."/>
            <person name="Eizenshtein K."/>
            <person name="Choudhary D."/>
            <person name="Levi R."/>
            <person name="Himani H."/>
            <person name="Reshef L."/>
            <person name="Papke T.R."/>
            <person name="Gophna U."/>
        </authorList>
    </citation>
    <scope>NUCLEOTIDE SEQUENCE</scope>
    <source>
        <strain evidence="1">Atlit-48N</strain>
    </source>
</reference>
<dbReference type="EMBL" id="CP137690">
    <property type="protein sequence ID" value="XRJ21343.1"/>
    <property type="molecule type" value="Genomic_DNA"/>
</dbReference>
<geneLocation type="plasmid" evidence="1 2">
    <name>p48N_1</name>
</geneLocation>
<name>A0ACD5I077_9EURY</name>
<keyword evidence="1" id="KW-0614">Plasmid</keyword>
<proteinExistence type="predicted"/>